<organism evidence="1 2">
    <name type="scientific">Lachnoanaerobaculum saburreum F0468</name>
    <dbReference type="NCBI Taxonomy" id="1095750"/>
    <lineage>
        <taxon>Bacteria</taxon>
        <taxon>Bacillati</taxon>
        <taxon>Bacillota</taxon>
        <taxon>Clostridia</taxon>
        <taxon>Lachnospirales</taxon>
        <taxon>Lachnospiraceae</taxon>
        <taxon>Lachnoanaerobaculum</taxon>
    </lineage>
</organism>
<dbReference type="SUPFAM" id="SSF69279">
    <property type="entry name" value="Phage tail proteins"/>
    <property type="match status" value="1"/>
</dbReference>
<evidence type="ECO:0000313" key="2">
    <source>
        <dbReference type="Proteomes" id="UP000005039"/>
    </source>
</evidence>
<dbReference type="eggNOG" id="COG3501">
    <property type="taxonomic scope" value="Bacteria"/>
</dbReference>
<gene>
    <name evidence="1" type="ORF">HMPREF9970_0259</name>
</gene>
<dbReference type="PATRIC" id="fig|1095750.3.peg.1663"/>
<dbReference type="EMBL" id="AJGH01000078">
    <property type="protein sequence ID" value="EIC95552.1"/>
    <property type="molecule type" value="Genomic_DNA"/>
</dbReference>
<dbReference type="Proteomes" id="UP000005039">
    <property type="component" value="Unassembled WGS sequence"/>
</dbReference>
<dbReference type="AlphaFoldDB" id="I0R794"/>
<sequence length="431" mass="49213">MIDLGSVKVNSLLEVESIAELYFTVKPCSHACVKLQVNISHGFINQIKNIINEIKGSDVSVEYTDTADNKTKVLFKGIIENFRFSNDLGVCICHIEAFSKSLLLDKEKNDRLFQNKEDSIKSVIENVSSKVDTRVVYNAEIKKLGKLFLQYSETDWEFIKRIASNFGEVIVTDYKSGLTVFYYGMPYSEDIVHFRPDHYESGFEIDIYGENDFSELNKNMHAGDIYYTISDYNDYELGSKAEFMGKIFYIKEKEVETREGYLVFTYKLCDKQYIKSKPRLNENITGLVIGGKVVDVKEEHIYVKSDIDCSDSVFPVVWMPITGNVMYCMPEVNSRVQLYFGDSEESKIVFASHIVDYIKKSKRGLITDSKKEMSVDETYVQCGGLSMLSLSSALTNFGSIEKLNISAKEKIRVEAQMISIESNDEITVLKR</sequence>
<proteinExistence type="predicted"/>
<accession>I0R794</accession>
<protein>
    <submittedName>
        <fullName evidence="1">Uncharacterized protein</fullName>
    </submittedName>
</protein>
<reference evidence="1 2" key="1">
    <citation type="submission" date="2012-03" db="EMBL/GenBank/DDBJ databases">
        <authorList>
            <person name="Durkin A.S."/>
            <person name="McCorrison J."/>
            <person name="Torralba M."/>
            <person name="Gillis M."/>
            <person name="Methe B."/>
            <person name="Sutton G."/>
            <person name="Nelson K.E."/>
        </authorList>
    </citation>
    <scope>NUCLEOTIDE SEQUENCE [LARGE SCALE GENOMIC DNA]</scope>
    <source>
        <strain evidence="1 2">F0468</strain>
    </source>
</reference>
<evidence type="ECO:0000313" key="1">
    <source>
        <dbReference type="EMBL" id="EIC95552.1"/>
    </source>
</evidence>
<comment type="caution">
    <text evidence="1">The sequence shown here is derived from an EMBL/GenBank/DDBJ whole genome shotgun (WGS) entry which is preliminary data.</text>
</comment>
<name>I0R794_9FIRM</name>
<dbReference type="Gene3D" id="3.55.50.10">
    <property type="entry name" value="Baseplate protein-like domains"/>
    <property type="match status" value="1"/>
</dbReference>
<keyword evidence="2" id="KW-1185">Reference proteome</keyword>
<dbReference type="OrthoDB" id="95423at2"/>
<dbReference type="RefSeq" id="WP_008754192.1">
    <property type="nucleotide sequence ID" value="NZ_AJGH01000078.1"/>
</dbReference>